<dbReference type="Gene3D" id="2.60.120.260">
    <property type="entry name" value="Galactose-binding domain-like"/>
    <property type="match status" value="2"/>
</dbReference>
<proteinExistence type="predicted"/>
<evidence type="ECO:0000256" key="2">
    <source>
        <dbReference type="ARBA" id="ARBA00012652"/>
    </source>
</evidence>
<comment type="caution">
    <text evidence="9">The sequence shown here is derived from an EMBL/GenBank/DDBJ whole genome shotgun (WGS) entry which is preliminary data.</text>
</comment>
<dbReference type="Gene3D" id="2.60.40.10">
    <property type="entry name" value="Immunoglobulins"/>
    <property type="match status" value="1"/>
</dbReference>
<dbReference type="PIRSF" id="PIRSF010631">
    <property type="entry name" value="A-rhamnsds"/>
    <property type="match status" value="1"/>
</dbReference>
<dbReference type="InterPro" id="IPR013737">
    <property type="entry name" value="Bac_rhamnosid_N"/>
</dbReference>
<dbReference type="Gene3D" id="2.60.420.10">
    <property type="entry name" value="Maltose phosphorylase, domain 3"/>
    <property type="match status" value="1"/>
</dbReference>
<organism evidence="9 10">
    <name type="scientific">Bythopirellula polymerisocia</name>
    <dbReference type="NCBI Taxonomy" id="2528003"/>
    <lineage>
        <taxon>Bacteria</taxon>
        <taxon>Pseudomonadati</taxon>
        <taxon>Planctomycetota</taxon>
        <taxon>Planctomycetia</taxon>
        <taxon>Pirellulales</taxon>
        <taxon>Lacipirellulaceae</taxon>
        <taxon>Bythopirellula</taxon>
    </lineage>
</organism>
<dbReference type="EC" id="3.2.1.40" evidence="2"/>
<dbReference type="Pfam" id="PF17389">
    <property type="entry name" value="Bac_rhamnosid6H"/>
    <property type="match status" value="1"/>
</dbReference>
<keyword evidence="3" id="KW-0378">Hydrolase</keyword>
<dbReference type="PANTHER" id="PTHR33307:SF11">
    <property type="entry name" value="ALPHA-L-RHAMNOSIDASE"/>
    <property type="match status" value="1"/>
</dbReference>
<evidence type="ECO:0000313" key="9">
    <source>
        <dbReference type="EMBL" id="TWU27723.1"/>
    </source>
</evidence>
<keyword evidence="10" id="KW-1185">Reference proteome</keyword>
<dbReference type="OrthoDB" id="9761045at2"/>
<dbReference type="PANTHER" id="PTHR33307">
    <property type="entry name" value="ALPHA-RHAMNOSIDASE (EUROFUNG)"/>
    <property type="match status" value="1"/>
</dbReference>
<evidence type="ECO:0000259" key="7">
    <source>
        <dbReference type="Pfam" id="PF17389"/>
    </source>
</evidence>
<dbReference type="InterPro" id="IPR008902">
    <property type="entry name" value="Rhamnosid_concanavalin"/>
</dbReference>
<evidence type="ECO:0000256" key="1">
    <source>
        <dbReference type="ARBA" id="ARBA00001445"/>
    </source>
</evidence>
<sequence length="909" mass="102097" precursor="true">MRSLCLLVASLVFVPVVPLQGATASISFEVVDLKCDYACDPLGIDNVEPRLFWQVRSTSRGQHQTAYKILIATSPELLDEGKGDLWDTGKQVSDKTTFIPYQGQPLKSSQQVFWKVRAWDAEDQPSQWSRTATWTMGILRDEDWQAKWIVAPWMSEALLIRKDFSVRRGLRRAIVHICGLGHFELSLNGKKSTENLLSPGWSKYNKTCLYETHNVTELLQEGPNAVGLALGKGMYHTERRNRFSKFQGSFGPMRAFGQIELEYEDGSREVVPTDESWRVSRGPVTYNDVYGGEDYDARLLENRWNRAGFDDVQWTLAVELVRPSGKLRGFSASAPPIREIEAIEPISVNVLNETTDVVDLGQNASYMPRISVTGPEGSTIRLTHAEVLHEDGTINRNTCGGNRGPAYWQYTKATDEPENWFPQFFYAGCRYLQVDKMPAQEGGELPQLEHCEGIVVHSSAQPVGDFSCSNELLNRIRTLVRWAQRSNMVSVLTDCPHREKLGWLEQYHLNGPSIRYEFDVPQIFSKGMRDMADSQLDDGLVPNIAPEYVEFPGTFRAAAEWGSAVILVPWQQYLFTGDMKLLETYYESMQRYMDYLDSHAANHIVSEGLGDWYDLGPADRPGFAQLTQPPITATAFYYLDAKLMSKIAGLLGKDGDSQKYADLAGEIRKAWVNEFRNADGTYGKNSQCVNAIGLEMDLVETNHRKQVLEALVKGVRDNNNATTSGDVGHRFVLQALAHGGFSDLIYEMINQDDRPGYGYQLKKGATSLTEAWDANHHSSHNHFMLGHITEWFYGQLVGIQFDPTSPGFKKNIIAPNPVGDLEWAEATYETLHGPIKVHWEREKGGLRLQVGIPTNTTATVYLPASADSTIFEGGKKAEESEGVQSIRRENKQAIIEIESGDYEFLTSKG</sequence>
<dbReference type="Pfam" id="PF17390">
    <property type="entry name" value="Bac_rhamnosid_C"/>
    <property type="match status" value="1"/>
</dbReference>
<dbReference type="SUPFAM" id="SSF48208">
    <property type="entry name" value="Six-hairpin glycosidases"/>
    <property type="match status" value="1"/>
</dbReference>
<dbReference type="AlphaFoldDB" id="A0A5C6CS12"/>
<gene>
    <name evidence="9" type="ORF">Pla144_25000</name>
</gene>
<dbReference type="Proteomes" id="UP000318437">
    <property type="component" value="Unassembled WGS sequence"/>
</dbReference>
<dbReference type="RefSeq" id="WP_146450891.1">
    <property type="nucleotide sequence ID" value="NZ_SJPS01000003.1"/>
</dbReference>
<dbReference type="Gene3D" id="1.50.10.10">
    <property type="match status" value="1"/>
</dbReference>
<feature type="chain" id="PRO_5022714448" description="alpha-L-rhamnosidase" evidence="4">
    <location>
        <begin position="22"/>
        <end position="909"/>
    </location>
</feature>
<evidence type="ECO:0000256" key="4">
    <source>
        <dbReference type="SAM" id="SignalP"/>
    </source>
</evidence>
<dbReference type="EMBL" id="SJPS01000003">
    <property type="protein sequence ID" value="TWU27723.1"/>
    <property type="molecule type" value="Genomic_DNA"/>
</dbReference>
<dbReference type="InterPro" id="IPR012341">
    <property type="entry name" value="6hp_glycosidase-like_sf"/>
</dbReference>
<feature type="domain" description="Alpha-L-rhamnosidase concanavalin-like" evidence="5">
    <location>
        <begin position="351"/>
        <end position="456"/>
    </location>
</feature>
<comment type="catalytic activity">
    <reaction evidence="1">
        <text>Hydrolysis of terminal non-reducing alpha-L-rhamnose residues in alpha-L-rhamnosides.</text>
        <dbReference type="EC" id="3.2.1.40"/>
    </reaction>
</comment>
<keyword evidence="4" id="KW-0732">Signal</keyword>
<dbReference type="InterPro" id="IPR008928">
    <property type="entry name" value="6-hairpin_glycosidase_sf"/>
</dbReference>
<name>A0A5C6CS12_9BACT</name>
<feature type="domain" description="Alpha-L-rhamnosidase C-terminal" evidence="8">
    <location>
        <begin position="798"/>
        <end position="873"/>
    </location>
</feature>
<dbReference type="GO" id="GO:0005975">
    <property type="term" value="P:carbohydrate metabolic process"/>
    <property type="evidence" value="ECO:0007669"/>
    <property type="project" value="InterPro"/>
</dbReference>
<dbReference type="InterPro" id="IPR016007">
    <property type="entry name" value="Alpha_rhamnosid"/>
</dbReference>
<evidence type="ECO:0000313" key="10">
    <source>
        <dbReference type="Proteomes" id="UP000318437"/>
    </source>
</evidence>
<feature type="domain" description="Alpha-L-rhamnosidase six-hairpin glycosidase" evidence="7">
    <location>
        <begin position="463"/>
        <end position="794"/>
    </location>
</feature>
<protein>
    <recommendedName>
        <fullName evidence="2">alpha-L-rhamnosidase</fullName>
        <ecNumber evidence="2">3.2.1.40</ecNumber>
    </recommendedName>
</protein>
<dbReference type="Pfam" id="PF25788">
    <property type="entry name" value="Ig_Rha78A_N"/>
    <property type="match status" value="1"/>
</dbReference>
<dbReference type="GO" id="GO:0030596">
    <property type="term" value="F:alpha-L-rhamnosidase activity"/>
    <property type="evidence" value="ECO:0007669"/>
    <property type="project" value="UniProtKB-EC"/>
</dbReference>
<accession>A0A5C6CS12</accession>
<evidence type="ECO:0000256" key="3">
    <source>
        <dbReference type="ARBA" id="ARBA00022801"/>
    </source>
</evidence>
<dbReference type="InterPro" id="IPR035398">
    <property type="entry name" value="Bac_rhamnosid_C"/>
</dbReference>
<evidence type="ECO:0000259" key="5">
    <source>
        <dbReference type="Pfam" id="PF05592"/>
    </source>
</evidence>
<dbReference type="InterPro" id="IPR013783">
    <property type="entry name" value="Ig-like_fold"/>
</dbReference>
<feature type="signal peptide" evidence="4">
    <location>
        <begin position="1"/>
        <end position="21"/>
    </location>
</feature>
<dbReference type="InterPro" id="IPR035396">
    <property type="entry name" value="Bac_rhamnosid6H"/>
</dbReference>
<evidence type="ECO:0000259" key="8">
    <source>
        <dbReference type="Pfam" id="PF17390"/>
    </source>
</evidence>
<feature type="domain" description="Bacterial alpha-L-rhamnosidase N-terminal" evidence="6">
    <location>
        <begin position="170"/>
        <end position="339"/>
    </location>
</feature>
<dbReference type="Pfam" id="PF05592">
    <property type="entry name" value="Bac_rhamnosid"/>
    <property type="match status" value="1"/>
</dbReference>
<reference evidence="9 10" key="1">
    <citation type="submission" date="2019-02" db="EMBL/GenBank/DDBJ databases">
        <title>Deep-cultivation of Planctomycetes and their phenomic and genomic characterization uncovers novel biology.</title>
        <authorList>
            <person name="Wiegand S."/>
            <person name="Jogler M."/>
            <person name="Boedeker C."/>
            <person name="Pinto D."/>
            <person name="Vollmers J."/>
            <person name="Rivas-Marin E."/>
            <person name="Kohn T."/>
            <person name="Peeters S.H."/>
            <person name="Heuer A."/>
            <person name="Rast P."/>
            <person name="Oberbeckmann S."/>
            <person name="Bunk B."/>
            <person name="Jeske O."/>
            <person name="Meyerdierks A."/>
            <person name="Storesund J.E."/>
            <person name="Kallscheuer N."/>
            <person name="Luecker S."/>
            <person name="Lage O.M."/>
            <person name="Pohl T."/>
            <person name="Merkel B.J."/>
            <person name="Hornburger P."/>
            <person name="Mueller R.-W."/>
            <person name="Bruemmer F."/>
            <person name="Labrenz M."/>
            <person name="Spormann A.M."/>
            <person name="Op Den Camp H."/>
            <person name="Overmann J."/>
            <person name="Amann R."/>
            <person name="Jetten M.S.M."/>
            <person name="Mascher T."/>
            <person name="Medema M.H."/>
            <person name="Devos D.P."/>
            <person name="Kaster A.-K."/>
            <person name="Ovreas L."/>
            <person name="Rohde M."/>
            <person name="Galperin M.Y."/>
            <person name="Jogler C."/>
        </authorList>
    </citation>
    <scope>NUCLEOTIDE SEQUENCE [LARGE SCALE GENOMIC DNA]</scope>
    <source>
        <strain evidence="9 10">Pla144</strain>
    </source>
</reference>
<evidence type="ECO:0000259" key="6">
    <source>
        <dbReference type="Pfam" id="PF08531"/>
    </source>
</evidence>
<dbReference type="Pfam" id="PF08531">
    <property type="entry name" value="Bac_rhamnosid_N"/>
    <property type="match status" value="1"/>
</dbReference>